<accession>A0A4D5RA55</accession>
<comment type="catalytic activity">
    <reaction evidence="23">
        <text>tetracosanoyl-CoA + oxidized [electron-transfer flavoprotein] + H(+) = (2E)-tetracosenoyl-CoA + reduced [electron-transfer flavoprotein]</text>
        <dbReference type="Rhea" id="RHEA:47232"/>
        <dbReference type="Rhea" id="RHEA-COMP:10685"/>
        <dbReference type="Rhea" id="RHEA-COMP:10686"/>
        <dbReference type="ChEBI" id="CHEBI:15378"/>
        <dbReference type="ChEBI" id="CHEBI:57692"/>
        <dbReference type="ChEBI" id="CHEBI:58307"/>
        <dbReference type="ChEBI" id="CHEBI:65052"/>
        <dbReference type="ChEBI" id="CHEBI:74693"/>
    </reaction>
    <physiologicalReaction direction="left-to-right" evidence="23">
        <dbReference type="Rhea" id="RHEA:47233"/>
    </physiologicalReaction>
</comment>
<keyword evidence="15" id="KW-0496">Mitochondrion</keyword>
<dbReference type="Gene3D" id="1.20.140.10">
    <property type="entry name" value="Butyryl-CoA Dehydrogenase, subunit A, domain 3"/>
    <property type="match status" value="2"/>
</dbReference>
<feature type="domain" description="ACAD9/ACADV-like C-terminal" evidence="32">
    <location>
        <begin position="510"/>
        <end position="628"/>
    </location>
</feature>
<comment type="function">
    <text evidence="19">Very long-chain specific acyl-CoA dehydrogenase is one of the acyl-CoA dehydrogenases that catalyze the first step of mitochondrial fatty acid beta-oxidation, an aerobic process breaking down fatty acids into acetyl-CoA and allowing the production of energy from fats. The first step of fatty acid beta-oxidation consists in the removal of one hydrogen from C-2 and C-3 of the straight-chain fatty acyl-CoA thioester, resulting in the formation of trans-2-enoyl-CoA. Among the different mitochondrial acyl-CoA dehydrogenases, very long-chain specific acyl-CoA dehydrogenase acts specifically on acyl-CoAs with saturated 12 to 24 carbons long primary chains.</text>
</comment>
<keyword evidence="10" id="KW-0276">Fatty acid metabolism</keyword>
<dbReference type="InterPro" id="IPR013786">
    <property type="entry name" value="AcylCoA_DH/ox_N"/>
</dbReference>
<dbReference type="GO" id="GO:0000062">
    <property type="term" value="F:fatty-acyl-CoA binding"/>
    <property type="evidence" value="ECO:0007669"/>
    <property type="project" value="TreeGrafter"/>
</dbReference>
<evidence type="ECO:0000256" key="4">
    <source>
        <dbReference type="ARBA" id="ARBA00009347"/>
    </source>
</evidence>
<dbReference type="SUPFAM" id="SSF56645">
    <property type="entry name" value="Acyl-CoA dehydrogenase NM domain-like"/>
    <property type="match status" value="1"/>
</dbReference>
<dbReference type="FunFam" id="2.40.110.10:FF:000006">
    <property type="entry name" value="very long-chain specific acyl-CoA dehydrogenase, mitochondrial"/>
    <property type="match status" value="1"/>
</dbReference>
<comment type="catalytic activity">
    <reaction evidence="21">
        <text>dodecanoyl-CoA + oxidized [electron-transfer flavoprotein] + H(+) = (2E)-dodecenoyl-CoA + reduced [electron-transfer flavoprotein]</text>
        <dbReference type="Rhea" id="RHEA:47296"/>
        <dbReference type="Rhea" id="RHEA-COMP:10685"/>
        <dbReference type="Rhea" id="RHEA-COMP:10686"/>
        <dbReference type="ChEBI" id="CHEBI:15378"/>
        <dbReference type="ChEBI" id="CHEBI:57330"/>
        <dbReference type="ChEBI" id="CHEBI:57375"/>
        <dbReference type="ChEBI" id="CHEBI:57692"/>
        <dbReference type="ChEBI" id="CHEBI:58307"/>
    </reaction>
    <physiologicalReaction direction="left-to-right" evidence="21">
        <dbReference type="Rhea" id="RHEA:47297"/>
    </physiologicalReaction>
</comment>
<dbReference type="GO" id="GO:0005743">
    <property type="term" value="C:mitochondrial inner membrane"/>
    <property type="evidence" value="ECO:0007669"/>
    <property type="project" value="UniProtKB-SubCell"/>
</dbReference>
<dbReference type="InterPro" id="IPR006091">
    <property type="entry name" value="Acyl-CoA_Oxase/DH_mid-dom"/>
</dbReference>
<comment type="pathway">
    <text evidence="3">Lipid metabolism; mitochondrial fatty acid beta-oxidation.</text>
</comment>
<evidence type="ECO:0000256" key="16">
    <source>
        <dbReference type="ARBA" id="ARBA00023136"/>
    </source>
</evidence>
<evidence type="ECO:0000256" key="23">
    <source>
        <dbReference type="ARBA" id="ARBA00048086"/>
    </source>
</evidence>
<comment type="subunit">
    <text evidence="20">Homodimer. Homodimerizes after import into the mitochondrion.</text>
</comment>
<evidence type="ECO:0000256" key="2">
    <source>
        <dbReference type="ARBA" id="ARBA00004637"/>
    </source>
</evidence>
<comment type="subcellular location">
    <subcellularLocation>
        <location evidence="2">Mitochondrion inner membrane</location>
        <topology evidence="2">Peripheral membrane protein</topology>
    </subcellularLocation>
</comment>
<feature type="domain" description="Acyl-CoA dehydrogenase/oxidase N-terminal" evidence="31">
    <location>
        <begin position="87"/>
        <end position="193"/>
    </location>
</feature>
<evidence type="ECO:0000256" key="25">
    <source>
        <dbReference type="ARBA" id="ARBA00049050"/>
    </source>
</evidence>
<sequence length="637" mass="69367">MSHFRSLLRTCVRISQNKALLENSRCCRLYATATATVAQDEDDNKKSSNKTPESKSFGMQLFRGILQAEQVFPFPEALSADQLSTLEMLIDPTTKFFTEVNDAVKNDQNEKVDEGTVQALRELGAFGMQVPTELSGIGLTNTQYARMVEIVGAYDLGLGIFLGAHQSIGFKGILLFGNEAQKKKYLPSVATGEKFAAFCLTEPSSGSDAASIRCRAVPSSDGKHFILNGSKIWISNGGIAEIFTVFAQTPVKLETGETKDKVTAFIVERGFGGLTSGPPEKKMGIKCSNTAELYFEDVKIPVENVLGGVGQGFKVAMNILNNGRFGMAAALSGTMKTCISKAVEHATNRVQFGHHIRSYGAIQEKIATMAMLHYVTQSMAYMVSGNMDRGSTDFQIEAAISKIFASEAAWTVADEAIQILGGMGFMKECGLERIMRDIRIFRIFEGTNDILRLFISLTGIQKAGGHLKELQKALRNPAANFGIILDEGAKRARRMVGLGSTISLSEHVHPNLNESAALAAKSIEFFGVAVEQLLIKHGKNIIDQQFLLNRLANAAIDIYAMVTVLSRASRSLNKNLNSAAHEELLTKVWCTQASHRVEANLNALKASDLLTTYTQMKLISDETCEHGSVVSINPVGF</sequence>
<keyword evidence="13 28" id="KW-0560">Oxidoreductase</keyword>
<comment type="catalytic activity">
    <reaction evidence="22">
        <text>oxidized [electron-transfer flavoprotein] + hexadecanoyl-CoA + H(+) = (2E)-hexadecenoyl-CoA + reduced [electron-transfer flavoprotein]</text>
        <dbReference type="Rhea" id="RHEA:43448"/>
        <dbReference type="Rhea" id="RHEA-COMP:10685"/>
        <dbReference type="Rhea" id="RHEA-COMP:10686"/>
        <dbReference type="ChEBI" id="CHEBI:15378"/>
        <dbReference type="ChEBI" id="CHEBI:57379"/>
        <dbReference type="ChEBI" id="CHEBI:57692"/>
        <dbReference type="ChEBI" id="CHEBI:58307"/>
        <dbReference type="ChEBI" id="CHEBI:61526"/>
    </reaction>
    <physiologicalReaction direction="left-to-right" evidence="22">
        <dbReference type="Rhea" id="RHEA:43449"/>
    </physiologicalReaction>
</comment>
<dbReference type="FunFam" id="1.10.540.10:FF:000001">
    <property type="entry name" value="Very long-chain-specific acyl-CoA dehydrogenase, mitochondrial"/>
    <property type="match status" value="1"/>
</dbReference>
<dbReference type="FunFam" id="1.20.140.10:FF:000008">
    <property type="entry name" value="acyl-CoA dehydrogenase family member 9, mitochondrial"/>
    <property type="match status" value="1"/>
</dbReference>
<comment type="catalytic activity">
    <reaction evidence="27">
        <text>octadecanoyl-CoA + oxidized [electron-transfer flavoprotein] + H(+) = (2E)-octadecenoyl-CoA + reduced [electron-transfer flavoprotein]</text>
        <dbReference type="Rhea" id="RHEA:47240"/>
        <dbReference type="Rhea" id="RHEA-COMP:10685"/>
        <dbReference type="Rhea" id="RHEA-COMP:10686"/>
        <dbReference type="ChEBI" id="CHEBI:15378"/>
        <dbReference type="ChEBI" id="CHEBI:57394"/>
        <dbReference type="ChEBI" id="CHEBI:57692"/>
        <dbReference type="ChEBI" id="CHEBI:58307"/>
        <dbReference type="ChEBI" id="CHEBI:71412"/>
    </reaction>
    <physiologicalReaction direction="left-to-right" evidence="27">
        <dbReference type="Rhea" id="RHEA:47241"/>
    </physiologicalReaction>
</comment>
<evidence type="ECO:0000256" key="21">
    <source>
        <dbReference type="ARBA" id="ARBA00047893"/>
    </source>
</evidence>
<dbReference type="Gene3D" id="2.40.110.10">
    <property type="entry name" value="Butyryl-CoA Dehydrogenase, subunit A, domain 2"/>
    <property type="match status" value="1"/>
</dbReference>
<comment type="cofactor">
    <cofactor evidence="1 28">
        <name>FAD</name>
        <dbReference type="ChEBI" id="CHEBI:57692"/>
    </cofactor>
</comment>
<dbReference type="AlphaFoldDB" id="A0A4D5RA55"/>
<proteinExistence type="inferred from homology"/>
<evidence type="ECO:0000259" key="30">
    <source>
        <dbReference type="Pfam" id="PF02770"/>
    </source>
</evidence>
<evidence type="ECO:0000259" key="29">
    <source>
        <dbReference type="Pfam" id="PF00441"/>
    </source>
</evidence>
<evidence type="ECO:0000256" key="28">
    <source>
        <dbReference type="RuleBase" id="RU362125"/>
    </source>
</evidence>
<keyword evidence="12" id="KW-0007">Acetylation</keyword>
<evidence type="ECO:0000256" key="20">
    <source>
        <dbReference type="ARBA" id="ARBA00046812"/>
    </source>
</evidence>
<feature type="domain" description="Acyl-CoA oxidase/dehydrogenase middle" evidence="30">
    <location>
        <begin position="197"/>
        <end position="298"/>
    </location>
</feature>
<dbReference type="InterPro" id="IPR036250">
    <property type="entry name" value="AcylCo_DH-like_C"/>
</dbReference>
<evidence type="ECO:0000256" key="19">
    <source>
        <dbReference type="ARBA" id="ARBA00045422"/>
    </source>
</evidence>
<comment type="catalytic activity">
    <reaction evidence="25">
        <text>a very-long-chain 2,3-saturated fatty acyl-CoA + oxidized [electron-transfer flavoprotein] + H(+) = a very-long-chain (2E)-enoyl-CoA + reduced [electron-transfer flavoprotein]</text>
        <dbReference type="Rhea" id="RHEA:19181"/>
        <dbReference type="Rhea" id="RHEA-COMP:10685"/>
        <dbReference type="Rhea" id="RHEA-COMP:10686"/>
        <dbReference type="ChEBI" id="CHEBI:15378"/>
        <dbReference type="ChEBI" id="CHEBI:57692"/>
        <dbReference type="ChEBI" id="CHEBI:58307"/>
        <dbReference type="ChEBI" id="CHEBI:83724"/>
        <dbReference type="ChEBI" id="CHEBI:83728"/>
        <dbReference type="EC" id="1.3.8.9"/>
    </reaction>
    <physiologicalReaction direction="left-to-right" evidence="25">
        <dbReference type="Rhea" id="RHEA:19182"/>
    </physiologicalReaction>
</comment>
<dbReference type="CDD" id="cd01161">
    <property type="entry name" value="VLCAD"/>
    <property type="match status" value="1"/>
</dbReference>
<evidence type="ECO:0000313" key="33">
    <source>
        <dbReference type="EMBL" id="MIC89039.1"/>
    </source>
</evidence>
<dbReference type="InterPro" id="IPR049448">
    <property type="entry name" value="ACAD9/ACADV-like_C"/>
</dbReference>
<dbReference type="Gene3D" id="1.10.540.10">
    <property type="entry name" value="Acyl-CoA dehydrogenase/oxidase, N-terminal domain"/>
    <property type="match status" value="1"/>
</dbReference>
<reference evidence="33" key="1">
    <citation type="journal article" date="2018" name="Toxicon">
        <title>Venom-gland transcriptomics and venom proteomics of the giant Florida blue centipede, Scolopendra viridis.</title>
        <authorList>
            <person name="Ward M.J."/>
            <person name="Rokyta D.R."/>
        </authorList>
    </citation>
    <scope>NUCLEOTIDE SEQUENCE</scope>
    <source>
        <tissue evidence="33">Venom gland</tissue>
    </source>
</reference>
<dbReference type="InterPro" id="IPR046373">
    <property type="entry name" value="Acyl-CoA_Oxase/DH_mid-dom_sf"/>
</dbReference>
<name>A0A4D5RA55_SCOVI</name>
<keyword evidence="7" id="KW-0999">Mitochondrion inner membrane</keyword>
<keyword evidence="5" id="KW-0597">Phosphoprotein</keyword>
<evidence type="ECO:0000256" key="22">
    <source>
        <dbReference type="ARBA" id="ARBA00047916"/>
    </source>
</evidence>
<evidence type="ECO:0000256" key="26">
    <source>
        <dbReference type="ARBA" id="ARBA00049140"/>
    </source>
</evidence>
<dbReference type="Pfam" id="PF02771">
    <property type="entry name" value="Acyl-CoA_dh_N"/>
    <property type="match status" value="1"/>
</dbReference>
<evidence type="ECO:0000256" key="14">
    <source>
        <dbReference type="ARBA" id="ARBA00023098"/>
    </source>
</evidence>
<dbReference type="EMBL" id="GGNE01000498">
    <property type="protein sequence ID" value="MIC89039.1"/>
    <property type="molecule type" value="Transcribed_RNA"/>
</dbReference>
<feature type="domain" description="Acyl-CoA dehydrogenase/oxidase C-terminal" evidence="29">
    <location>
        <begin position="310"/>
        <end position="455"/>
    </location>
</feature>
<dbReference type="InterPro" id="IPR009075">
    <property type="entry name" value="AcylCo_DH/oxidase_C"/>
</dbReference>
<keyword evidence="16" id="KW-0472">Membrane</keyword>
<evidence type="ECO:0000256" key="10">
    <source>
        <dbReference type="ARBA" id="ARBA00022832"/>
    </source>
</evidence>
<dbReference type="GO" id="GO:0006631">
    <property type="term" value="P:fatty acid metabolic process"/>
    <property type="evidence" value="ECO:0007669"/>
    <property type="project" value="UniProtKB-KW"/>
</dbReference>
<dbReference type="InterPro" id="IPR009100">
    <property type="entry name" value="AcylCoA_DH/oxidase_NM_dom_sf"/>
</dbReference>
<protein>
    <recommendedName>
        <fullName evidence="18">Very long-chain specific acyl-CoA dehydrogenase, mitochondrial</fullName>
        <ecNumber evidence="17">1.3.8.9</ecNumber>
    </recommendedName>
</protein>
<dbReference type="Pfam" id="PF21343">
    <property type="entry name" value="ACAD9-ACADV_C"/>
    <property type="match status" value="1"/>
</dbReference>
<dbReference type="PANTHER" id="PTHR43884:SF11">
    <property type="entry name" value="VERY LONG-CHAIN SPECIFIC ACYL-COA DEHYDROGENASE, MITOCHONDRIAL"/>
    <property type="match status" value="1"/>
</dbReference>
<evidence type="ECO:0000256" key="8">
    <source>
        <dbReference type="ARBA" id="ARBA00022799"/>
    </source>
</evidence>
<evidence type="ECO:0000256" key="9">
    <source>
        <dbReference type="ARBA" id="ARBA00022827"/>
    </source>
</evidence>
<dbReference type="GO" id="GO:0017099">
    <property type="term" value="F:very-long-chain fatty acyl-CoA dehydrogenase activity"/>
    <property type="evidence" value="ECO:0007669"/>
    <property type="project" value="UniProtKB-EC"/>
</dbReference>
<evidence type="ECO:0000256" key="18">
    <source>
        <dbReference type="ARBA" id="ARBA00040902"/>
    </source>
</evidence>
<dbReference type="SUPFAM" id="SSF47203">
    <property type="entry name" value="Acyl-CoA dehydrogenase C-terminal domain-like"/>
    <property type="match status" value="2"/>
</dbReference>
<evidence type="ECO:0000256" key="7">
    <source>
        <dbReference type="ARBA" id="ARBA00022792"/>
    </source>
</evidence>
<dbReference type="PROSITE" id="PS00073">
    <property type="entry name" value="ACYL_COA_DH_2"/>
    <property type="match status" value="1"/>
</dbReference>
<evidence type="ECO:0000259" key="32">
    <source>
        <dbReference type="Pfam" id="PF21343"/>
    </source>
</evidence>
<evidence type="ECO:0000259" key="31">
    <source>
        <dbReference type="Pfam" id="PF02771"/>
    </source>
</evidence>
<evidence type="ECO:0000256" key="11">
    <source>
        <dbReference type="ARBA" id="ARBA00022946"/>
    </source>
</evidence>
<keyword evidence="9 28" id="KW-0274">FAD</keyword>
<dbReference type="GO" id="GO:0050660">
    <property type="term" value="F:flavin adenine dinucleotide binding"/>
    <property type="evidence" value="ECO:0007669"/>
    <property type="project" value="InterPro"/>
</dbReference>
<evidence type="ECO:0000256" key="5">
    <source>
        <dbReference type="ARBA" id="ARBA00022553"/>
    </source>
</evidence>
<dbReference type="PROSITE" id="PS00072">
    <property type="entry name" value="ACYL_COA_DH_1"/>
    <property type="match status" value="1"/>
</dbReference>
<evidence type="ECO:0000256" key="15">
    <source>
        <dbReference type="ARBA" id="ARBA00023128"/>
    </source>
</evidence>
<keyword evidence="14" id="KW-0443">Lipid metabolism</keyword>
<dbReference type="InterPro" id="IPR006089">
    <property type="entry name" value="Acyl-CoA_DH_CS"/>
</dbReference>
<comment type="catalytic activity">
    <reaction evidence="26">
        <text>eicosanoyl-CoA + oxidized [electron-transfer flavoprotein] + H(+) = (2E)-eicosenoyl-CoA + reduced [electron-transfer flavoprotein]</text>
        <dbReference type="Rhea" id="RHEA:47236"/>
        <dbReference type="Rhea" id="RHEA-COMP:10685"/>
        <dbReference type="Rhea" id="RHEA-COMP:10686"/>
        <dbReference type="ChEBI" id="CHEBI:15378"/>
        <dbReference type="ChEBI" id="CHEBI:57380"/>
        <dbReference type="ChEBI" id="CHEBI:57692"/>
        <dbReference type="ChEBI" id="CHEBI:58307"/>
        <dbReference type="ChEBI" id="CHEBI:74691"/>
    </reaction>
    <physiologicalReaction direction="left-to-right" evidence="26">
        <dbReference type="Rhea" id="RHEA:47237"/>
    </physiologicalReaction>
</comment>
<organism evidence="33">
    <name type="scientific">Scolopendra viridis</name>
    <name type="common">Giant centipede</name>
    <dbReference type="NCBI Taxonomy" id="118503"/>
    <lineage>
        <taxon>Eukaryota</taxon>
        <taxon>Metazoa</taxon>
        <taxon>Ecdysozoa</taxon>
        <taxon>Arthropoda</taxon>
        <taxon>Myriapoda</taxon>
        <taxon>Chilopoda</taxon>
        <taxon>Pleurostigmophora</taxon>
        <taxon>Scolopendromorpha</taxon>
        <taxon>Scolopendridae</taxon>
        <taxon>Scolopendra</taxon>
    </lineage>
</organism>
<evidence type="ECO:0000256" key="17">
    <source>
        <dbReference type="ARBA" id="ARBA00039034"/>
    </source>
</evidence>
<evidence type="ECO:0000256" key="24">
    <source>
        <dbReference type="ARBA" id="ARBA00049038"/>
    </source>
</evidence>
<evidence type="ECO:0000256" key="13">
    <source>
        <dbReference type="ARBA" id="ARBA00023002"/>
    </source>
</evidence>
<dbReference type="Pfam" id="PF00441">
    <property type="entry name" value="Acyl-CoA_dh_1"/>
    <property type="match status" value="1"/>
</dbReference>
<dbReference type="Pfam" id="PF02770">
    <property type="entry name" value="Acyl-CoA_dh_M"/>
    <property type="match status" value="1"/>
</dbReference>
<dbReference type="PANTHER" id="PTHR43884">
    <property type="entry name" value="ACYL-COA DEHYDROGENASE"/>
    <property type="match status" value="1"/>
</dbReference>
<keyword evidence="6 28" id="KW-0285">Flavoprotein</keyword>
<keyword evidence="11" id="KW-0809">Transit peptide</keyword>
<dbReference type="InterPro" id="IPR037069">
    <property type="entry name" value="AcylCoA_DH/ox_N_sf"/>
</dbReference>
<evidence type="ECO:0000256" key="6">
    <source>
        <dbReference type="ARBA" id="ARBA00022630"/>
    </source>
</evidence>
<evidence type="ECO:0000256" key="3">
    <source>
        <dbReference type="ARBA" id="ARBA00005198"/>
    </source>
</evidence>
<evidence type="ECO:0000256" key="27">
    <source>
        <dbReference type="ARBA" id="ARBA00049224"/>
    </source>
</evidence>
<comment type="similarity">
    <text evidence="4 28">Belongs to the acyl-CoA dehydrogenase family.</text>
</comment>
<dbReference type="EC" id="1.3.8.9" evidence="17"/>
<evidence type="ECO:0000256" key="1">
    <source>
        <dbReference type="ARBA" id="ARBA00001974"/>
    </source>
</evidence>
<comment type="catalytic activity">
    <reaction evidence="24">
        <text>tetradecanoyl-CoA + oxidized [electron-transfer flavoprotein] + H(+) = (2E)-tetradecenoyl-CoA + reduced [electron-transfer flavoprotein]</text>
        <dbReference type="Rhea" id="RHEA:47316"/>
        <dbReference type="Rhea" id="RHEA-COMP:10685"/>
        <dbReference type="Rhea" id="RHEA-COMP:10686"/>
        <dbReference type="ChEBI" id="CHEBI:15378"/>
        <dbReference type="ChEBI" id="CHEBI:57385"/>
        <dbReference type="ChEBI" id="CHEBI:57692"/>
        <dbReference type="ChEBI" id="CHEBI:58307"/>
        <dbReference type="ChEBI" id="CHEBI:61405"/>
    </reaction>
    <physiologicalReaction direction="left-to-right" evidence="24">
        <dbReference type="Rhea" id="RHEA:47317"/>
    </physiologicalReaction>
</comment>
<keyword evidence="8" id="KW-0702">S-nitrosylation</keyword>
<evidence type="ECO:0000256" key="12">
    <source>
        <dbReference type="ARBA" id="ARBA00022990"/>
    </source>
</evidence>